<feature type="transmembrane region" description="Helical" evidence="1">
    <location>
        <begin position="149"/>
        <end position="172"/>
    </location>
</feature>
<feature type="transmembrane region" description="Helical" evidence="1">
    <location>
        <begin position="60"/>
        <end position="84"/>
    </location>
</feature>
<sequence>MSKHFCCCIPVRAAVFFFSLLSLLAAGASAALAWIVVFDIDNKKVVGDVNFGNINNKGKIAFIVAGSIFTLVALISLFGFVGAIARKRRFVKAYSYLTWVTFLISCAASGFWLYALFSGKNIFNGCEITDLDGTVHECSLNVPTWEKAVGAAVTAVFLIIELYIAIVIGRYVEQLYDEHDEHNFGEYKLARNVGASGSTYEPTYYPPTAQDQHQGLLNAPTGGAYAYTDSTHAFGNKNV</sequence>
<dbReference type="AlphaFoldDB" id="A0A4S4MN58"/>
<feature type="chain" id="PRO_5020834430" description="MARVEL domain-containing protein" evidence="2">
    <location>
        <begin position="31"/>
        <end position="239"/>
    </location>
</feature>
<organism evidence="3 4">
    <name type="scientific">Antrodiella citrinella</name>
    <dbReference type="NCBI Taxonomy" id="2447956"/>
    <lineage>
        <taxon>Eukaryota</taxon>
        <taxon>Fungi</taxon>
        <taxon>Dikarya</taxon>
        <taxon>Basidiomycota</taxon>
        <taxon>Agaricomycotina</taxon>
        <taxon>Agaricomycetes</taxon>
        <taxon>Polyporales</taxon>
        <taxon>Steccherinaceae</taxon>
        <taxon>Antrodiella</taxon>
    </lineage>
</organism>
<proteinExistence type="predicted"/>
<dbReference type="EMBL" id="SGPM01000316">
    <property type="protein sequence ID" value="THH26727.1"/>
    <property type="molecule type" value="Genomic_DNA"/>
</dbReference>
<keyword evidence="4" id="KW-1185">Reference proteome</keyword>
<evidence type="ECO:0000313" key="3">
    <source>
        <dbReference type="EMBL" id="THH26727.1"/>
    </source>
</evidence>
<feature type="signal peptide" evidence="2">
    <location>
        <begin position="1"/>
        <end position="30"/>
    </location>
</feature>
<evidence type="ECO:0000256" key="1">
    <source>
        <dbReference type="SAM" id="Phobius"/>
    </source>
</evidence>
<evidence type="ECO:0000256" key="2">
    <source>
        <dbReference type="SAM" id="SignalP"/>
    </source>
</evidence>
<keyword evidence="2" id="KW-0732">Signal</keyword>
<keyword evidence="1" id="KW-1133">Transmembrane helix</keyword>
<gene>
    <name evidence="3" type="ORF">EUX98_g7466</name>
</gene>
<dbReference type="Proteomes" id="UP000308730">
    <property type="component" value="Unassembled WGS sequence"/>
</dbReference>
<protein>
    <recommendedName>
        <fullName evidence="5">MARVEL domain-containing protein</fullName>
    </recommendedName>
</protein>
<feature type="transmembrane region" description="Helical" evidence="1">
    <location>
        <begin position="96"/>
        <end position="115"/>
    </location>
</feature>
<keyword evidence="1" id="KW-0472">Membrane</keyword>
<comment type="caution">
    <text evidence="3">The sequence shown here is derived from an EMBL/GenBank/DDBJ whole genome shotgun (WGS) entry which is preliminary data.</text>
</comment>
<evidence type="ECO:0000313" key="4">
    <source>
        <dbReference type="Proteomes" id="UP000308730"/>
    </source>
</evidence>
<dbReference type="OrthoDB" id="7862095at2759"/>
<name>A0A4S4MN58_9APHY</name>
<accession>A0A4S4MN58</accession>
<evidence type="ECO:0008006" key="5">
    <source>
        <dbReference type="Google" id="ProtNLM"/>
    </source>
</evidence>
<reference evidence="3 4" key="1">
    <citation type="submission" date="2019-02" db="EMBL/GenBank/DDBJ databases">
        <title>Genome sequencing of the rare red list fungi Antrodiella citrinella (Flaviporus citrinellus).</title>
        <authorList>
            <person name="Buettner E."/>
            <person name="Kellner H."/>
        </authorList>
    </citation>
    <scope>NUCLEOTIDE SEQUENCE [LARGE SCALE GENOMIC DNA]</scope>
    <source>
        <strain evidence="3 4">DSM 108506</strain>
    </source>
</reference>
<keyword evidence="1" id="KW-0812">Transmembrane</keyword>